<comment type="subcellular location">
    <subcellularLocation>
        <location evidence="1">Nucleus</location>
    </subcellularLocation>
</comment>
<dbReference type="GO" id="GO:0008270">
    <property type="term" value="F:zinc ion binding"/>
    <property type="evidence" value="ECO:0007669"/>
    <property type="project" value="InterPro"/>
</dbReference>
<dbReference type="Gene3D" id="4.10.240.10">
    <property type="entry name" value="Zn(2)-C6 fungal-type DNA-binding domain"/>
    <property type="match status" value="1"/>
</dbReference>
<feature type="region of interest" description="Disordered" evidence="7">
    <location>
        <begin position="63"/>
        <end position="82"/>
    </location>
</feature>
<evidence type="ECO:0000256" key="6">
    <source>
        <dbReference type="ARBA" id="ARBA00023242"/>
    </source>
</evidence>
<keyword evidence="5" id="KW-0804">Transcription</keyword>
<feature type="domain" description="Zn(2)-C6 fungal-type" evidence="8">
    <location>
        <begin position="26"/>
        <end position="60"/>
    </location>
</feature>
<accession>A0A8H3DL34</accession>
<dbReference type="SMART" id="SM00066">
    <property type="entry name" value="GAL4"/>
    <property type="match status" value="1"/>
</dbReference>
<organism evidence="9 10">
    <name type="scientific">Rhizoctonia solani</name>
    <dbReference type="NCBI Taxonomy" id="456999"/>
    <lineage>
        <taxon>Eukaryota</taxon>
        <taxon>Fungi</taxon>
        <taxon>Dikarya</taxon>
        <taxon>Basidiomycota</taxon>
        <taxon>Agaricomycotina</taxon>
        <taxon>Agaricomycetes</taxon>
        <taxon>Cantharellales</taxon>
        <taxon>Ceratobasidiaceae</taxon>
        <taxon>Rhizoctonia</taxon>
    </lineage>
</organism>
<evidence type="ECO:0000256" key="7">
    <source>
        <dbReference type="SAM" id="MobiDB-lite"/>
    </source>
</evidence>
<dbReference type="InterPro" id="IPR007219">
    <property type="entry name" value="XnlR_reg_dom"/>
</dbReference>
<dbReference type="PROSITE" id="PS00463">
    <property type="entry name" value="ZN2_CY6_FUNGAL_1"/>
    <property type="match status" value="1"/>
</dbReference>
<dbReference type="Proteomes" id="UP000663861">
    <property type="component" value="Unassembled WGS sequence"/>
</dbReference>
<dbReference type="GO" id="GO:0000981">
    <property type="term" value="F:DNA-binding transcription factor activity, RNA polymerase II-specific"/>
    <property type="evidence" value="ECO:0007669"/>
    <property type="project" value="InterPro"/>
</dbReference>
<evidence type="ECO:0000259" key="8">
    <source>
        <dbReference type="PROSITE" id="PS50048"/>
    </source>
</evidence>
<dbReference type="InterPro" id="IPR036864">
    <property type="entry name" value="Zn2-C6_fun-type_DNA-bd_sf"/>
</dbReference>
<keyword evidence="6" id="KW-0539">Nucleus</keyword>
<dbReference type="Pfam" id="PF00172">
    <property type="entry name" value="Zn_clus"/>
    <property type="match status" value="1"/>
</dbReference>
<feature type="region of interest" description="Disordered" evidence="7">
    <location>
        <begin position="153"/>
        <end position="212"/>
    </location>
</feature>
<keyword evidence="3" id="KW-0805">Transcription regulation</keyword>
<evidence type="ECO:0000313" key="10">
    <source>
        <dbReference type="Proteomes" id="UP000663861"/>
    </source>
</evidence>
<evidence type="ECO:0000256" key="3">
    <source>
        <dbReference type="ARBA" id="ARBA00023015"/>
    </source>
</evidence>
<feature type="region of interest" description="Disordered" evidence="7">
    <location>
        <begin position="228"/>
        <end position="249"/>
    </location>
</feature>
<proteinExistence type="predicted"/>
<gene>
    <name evidence="9" type="ORF">RDB_LOCUS174960</name>
</gene>
<evidence type="ECO:0000256" key="2">
    <source>
        <dbReference type="ARBA" id="ARBA00022723"/>
    </source>
</evidence>
<evidence type="ECO:0000256" key="4">
    <source>
        <dbReference type="ARBA" id="ARBA00023125"/>
    </source>
</evidence>
<feature type="region of interest" description="Disordered" evidence="7">
    <location>
        <begin position="654"/>
        <end position="676"/>
    </location>
</feature>
<evidence type="ECO:0000313" key="9">
    <source>
        <dbReference type="EMBL" id="CAE6531212.1"/>
    </source>
</evidence>
<dbReference type="Pfam" id="PF04082">
    <property type="entry name" value="Fungal_trans"/>
    <property type="match status" value="1"/>
</dbReference>
<dbReference type="PANTHER" id="PTHR31845:SF19">
    <property type="entry name" value="TRANSCRIPTION FACTOR DOMAIN-CONTAINING PROTEIN"/>
    <property type="match status" value="1"/>
</dbReference>
<keyword evidence="2" id="KW-0479">Metal-binding</keyword>
<name>A0A8H3DL34_9AGAM</name>
<feature type="compositionally biased region" description="Polar residues" evidence="7">
    <location>
        <begin position="1"/>
        <end position="20"/>
    </location>
</feature>
<feature type="region of interest" description="Disordered" evidence="7">
    <location>
        <begin position="1"/>
        <end position="24"/>
    </location>
</feature>
<protein>
    <recommendedName>
        <fullName evidence="8">Zn(2)-C6 fungal-type domain-containing protein</fullName>
    </recommendedName>
</protein>
<reference evidence="9" key="1">
    <citation type="submission" date="2021-01" db="EMBL/GenBank/DDBJ databases">
        <authorList>
            <person name="Kaushik A."/>
        </authorList>
    </citation>
    <scope>NUCLEOTIDE SEQUENCE</scope>
    <source>
        <strain evidence="9">AG4-RS23</strain>
    </source>
</reference>
<evidence type="ECO:0000256" key="5">
    <source>
        <dbReference type="ARBA" id="ARBA00023163"/>
    </source>
</evidence>
<dbReference type="PANTHER" id="PTHR31845">
    <property type="entry name" value="FINGER DOMAIN PROTEIN, PUTATIVE-RELATED"/>
    <property type="match status" value="1"/>
</dbReference>
<dbReference type="GO" id="GO:0005634">
    <property type="term" value="C:nucleus"/>
    <property type="evidence" value="ECO:0007669"/>
    <property type="project" value="UniProtKB-SubCell"/>
</dbReference>
<dbReference type="EMBL" id="CAJMWY010004410">
    <property type="protein sequence ID" value="CAE6531212.1"/>
    <property type="molecule type" value="Genomic_DNA"/>
</dbReference>
<dbReference type="AlphaFoldDB" id="A0A8H3DL34"/>
<sequence>MDTSLSQGAVENSQSGSGTPKTRGRACTECRSIKVKCENQHNLLDGPCARCIRLSLECVYREKKRGRKPRHEKTYAGNGPSEMLMQHGISPVDSVTSNAQLSLHSPVASTSQTSSYVNSNRHYGDAQFEQEHSLHGQSASPFTSITSPEVRSVRDSPHHHMQGAKISPHLTTGVGKNVESSSGSGSATNASVDPDRSLKFMGSTKEPHPKDTTASAYSLANILADSRPASPVNTAPIGSLNRDTEPQDNYDTPVSVGFLREEEVPELFHLYHEYLNPLIALLDPALHTPNYVRARSSVLFTAILTVASRFARPEVWANCNSLAQTLLGRALADGICSIEYVQALSLLTFWKDSRDSSSWRKVGLAIRMAYELNLQEPRSEPLPTAELLAREQLASGSLIKSGLGYVKLVCYDMTTAMQRNNPQMIPDYSLPNAIEWLGDHPDFPCSADAMLVISSSFGSVRLLCHSLFSSMTTTNKAAFEPLMRHVSNLLDERIRRWIDTDHNLLLAPVSKAILKFQSLNLKLLVAELKLLNLVQPQLTATRMQTLECIKCAMDVLRHVITELVPNGTIIYCQDMLAISCAYAGVWLFKQLPHVDEGLCNEIIDTLNNVSTACRVLARQKGDTPSHFVQFFDHLVRNAKSHTASDGRIQTRSGISVQTATGPSHRPTQVSSAMPESINNYPVPELIPPLEGMDYQWTNVMNGLNDWWKNFNYLGADAIKTDLTMGNPM</sequence>
<dbReference type="InterPro" id="IPR001138">
    <property type="entry name" value="Zn2Cys6_DnaBD"/>
</dbReference>
<evidence type="ECO:0000256" key="1">
    <source>
        <dbReference type="ARBA" id="ARBA00004123"/>
    </source>
</evidence>
<dbReference type="PROSITE" id="PS50048">
    <property type="entry name" value="ZN2_CY6_FUNGAL_2"/>
    <property type="match status" value="1"/>
</dbReference>
<keyword evidence="4" id="KW-0238">DNA-binding</keyword>
<dbReference type="InterPro" id="IPR051089">
    <property type="entry name" value="prtT"/>
</dbReference>
<dbReference type="SUPFAM" id="SSF57701">
    <property type="entry name" value="Zn2/Cys6 DNA-binding domain"/>
    <property type="match status" value="1"/>
</dbReference>
<dbReference type="GO" id="GO:0000976">
    <property type="term" value="F:transcription cis-regulatory region binding"/>
    <property type="evidence" value="ECO:0007669"/>
    <property type="project" value="TreeGrafter"/>
</dbReference>
<comment type="caution">
    <text evidence="9">The sequence shown here is derived from an EMBL/GenBank/DDBJ whole genome shotgun (WGS) entry which is preliminary data.</text>
</comment>
<dbReference type="CDD" id="cd00067">
    <property type="entry name" value="GAL4"/>
    <property type="match status" value="1"/>
</dbReference>
<dbReference type="CDD" id="cd12148">
    <property type="entry name" value="fungal_TF_MHR"/>
    <property type="match status" value="1"/>
</dbReference>
<dbReference type="GO" id="GO:0006351">
    <property type="term" value="P:DNA-templated transcription"/>
    <property type="evidence" value="ECO:0007669"/>
    <property type="project" value="InterPro"/>
</dbReference>